<dbReference type="PANTHER" id="PTHR43133">
    <property type="entry name" value="RNA POLYMERASE ECF-TYPE SIGMA FACTO"/>
    <property type="match status" value="1"/>
</dbReference>
<dbReference type="Gene3D" id="1.10.10.10">
    <property type="entry name" value="Winged helix-like DNA-binding domain superfamily/Winged helix DNA-binding domain"/>
    <property type="match status" value="1"/>
</dbReference>
<dbReference type="InterPro" id="IPR013249">
    <property type="entry name" value="RNA_pol_sigma70_r4_t2"/>
</dbReference>
<feature type="domain" description="RNA polymerase sigma factor 70 region 4 type 2" evidence="6">
    <location>
        <begin position="109"/>
        <end position="155"/>
    </location>
</feature>
<accession>A0A318PEE6</accession>
<dbReference type="InterPro" id="IPR013325">
    <property type="entry name" value="RNA_pol_sigma_r2"/>
</dbReference>
<evidence type="ECO:0000256" key="4">
    <source>
        <dbReference type="ARBA" id="ARBA00023163"/>
    </source>
</evidence>
<gene>
    <name evidence="7" type="ORF">CFR75_15710</name>
</gene>
<evidence type="ECO:0000313" key="7">
    <source>
        <dbReference type="EMBL" id="PYD55590.1"/>
    </source>
</evidence>
<name>A0A318PEE6_KOMXY</name>
<dbReference type="SUPFAM" id="SSF88946">
    <property type="entry name" value="Sigma2 domain of RNA polymerase sigma factors"/>
    <property type="match status" value="1"/>
</dbReference>
<dbReference type="InterPro" id="IPR039425">
    <property type="entry name" value="RNA_pol_sigma-70-like"/>
</dbReference>
<dbReference type="Proteomes" id="UP000248257">
    <property type="component" value="Unassembled WGS sequence"/>
</dbReference>
<keyword evidence="4" id="KW-0804">Transcription</keyword>
<feature type="domain" description="RNA polymerase sigma-70 region 2" evidence="5">
    <location>
        <begin position="10"/>
        <end position="72"/>
    </location>
</feature>
<dbReference type="Pfam" id="PF08281">
    <property type="entry name" value="Sigma70_r4_2"/>
    <property type="match status" value="1"/>
</dbReference>
<dbReference type="AlphaFoldDB" id="A0A318PEE6"/>
<comment type="similarity">
    <text evidence="1">Belongs to the sigma-70 factor family. ECF subfamily.</text>
</comment>
<dbReference type="Gene3D" id="1.10.1740.10">
    <property type="match status" value="1"/>
</dbReference>
<dbReference type="STRING" id="1220579.GCA_001571345_03191"/>
<keyword evidence="8" id="KW-1185">Reference proteome</keyword>
<evidence type="ECO:0000313" key="8">
    <source>
        <dbReference type="Proteomes" id="UP000248257"/>
    </source>
</evidence>
<keyword evidence="3" id="KW-0731">Sigma factor</keyword>
<reference evidence="7 8" key="1">
    <citation type="submission" date="2017-07" db="EMBL/GenBank/DDBJ databases">
        <title>A draft genome sequence of Komagataeibacter xylinus LMG 1515.</title>
        <authorList>
            <person name="Skraban J."/>
            <person name="Cleenwerck I."/>
            <person name="Vandamme P."/>
            <person name="Trcek J."/>
        </authorList>
    </citation>
    <scope>NUCLEOTIDE SEQUENCE [LARGE SCALE GENOMIC DNA]</scope>
    <source>
        <strain evidence="7 8">LMG 1515</strain>
    </source>
</reference>
<proteinExistence type="inferred from homology"/>
<dbReference type="GO" id="GO:0006352">
    <property type="term" value="P:DNA-templated transcription initiation"/>
    <property type="evidence" value="ECO:0007669"/>
    <property type="project" value="InterPro"/>
</dbReference>
<evidence type="ECO:0000256" key="1">
    <source>
        <dbReference type="ARBA" id="ARBA00010641"/>
    </source>
</evidence>
<evidence type="ECO:0008006" key="9">
    <source>
        <dbReference type="Google" id="ProtNLM"/>
    </source>
</evidence>
<keyword evidence="2" id="KW-0805">Transcription regulation</keyword>
<dbReference type="NCBIfam" id="TIGR02937">
    <property type="entry name" value="sigma70-ECF"/>
    <property type="match status" value="1"/>
</dbReference>
<dbReference type="GO" id="GO:0016987">
    <property type="term" value="F:sigma factor activity"/>
    <property type="evidence" value="ECO:0007669"/>
    <property type="project" value="UniProtKB-KW"/>
</dbReference>
<comment type="caution">
    <text evidence="7">The sequence shown here is derived from an EMBL/GenBank/DDBJ whole genome shotgun (WGS) entry which is preliminary data.</text>
</comment>
<dbReference type="EMBL" id="NKUC01000065">
    <property type="protein sequence ID" value="PYD55590.1"/>
    <property type="molecule type" value="Genomic_DNA"/>
</dbReference>
<evidence type="ECO:0000259" key="5">
    <source>
        <dbReference type="Pfam" id="PF04542"/>
    </source>
</evidence>
<dbReference type="PANTHER" id="PTHR43133:SF63">
    <property type="entry name" value="RNA POLYMERASE SIGMA FACTOR FECI-RELATED"/>
    <property type="match status" value="1"/>
</dbReference>
<dbReference type="InterPro" id="IPR014284">
    <property type="entry name" value="RNA_pol_sigma-70_dom"/>
</dbReference>
<dbReference type="InterPro" id="IPR007627">
    <property type="entry name" value="RNA_pol_sigma70_r2"/>
</dbReference>
<dbReference type="CDD" id="cd06171">
    <property type="entry name" value="Sigma70_r4"/>
    <property type="match status" value="1"/>
</dbReference>
<sequence>MPRNGKLLALYDTHRSALLDYASTITGDRPNAEDIVQEAWVRCAAAAPPRDNPLSYLYRVVRNLAIDGQRRHLRERRRRPRTEDCGRIEQIAEERASPETEVADRDEIRRLNEALAELPERTRRAIELYRLGNHTYKQVAAQLGISIGLAHTLVLSGLDHCRNRLDRTE</sequence>
<protein>
    <recommendedName>
        <fullName evidence="9">RNA polymerase subunit sigma-24</fullName>
    </recommendedName>
</protein>
<dbReference type="InterPro" id="IPR013324">
    <property type="entry name" value="RNA_pol_sigma_r3/r4-like"/>
</dbReference>
<dbReference type="InterPro" id="IPR036388">
    <property type="entry name" value="WH-like_DNA-bd_sf"/>
</dbReference>
<dbReference type="GO" id="GO:0003677">
    <property type="term" value="F:DNA binding"/>
    <property type="evidence" value="ECO:0007669"/>
    <property type="project" value="InterPro"/>
</dbReference>
<dbReference type="OrthoDB" id="9794372at2"/>
<evidence type="ECO:0000259" key="6">
    <source>
        <dbReference type="Pfam" id="PF08281"/>
    </source>
</evidence>
<evidence type="ECO:0000256" key="3">
    <source>
        <dbReference type="ARBA" id="ARBA00023082"/>
    </source>
</evidence>
<organism evidence="7 8">
    <name type="scientific">Komagataeibacter xylinus</name>
    <name type="common">Gluconacetobacter xylinus</name>
    <dbReference type="NCBI Taxonomy" id="28448"/>
    <lineage>
        <taxon>Bacteria</taxon>
        <taxon>Pseudomonadati</taxon>
        <taxon>Pseudomonadota</taxon>
        <taxon>Alphaproteobacteria</taxon>
        <taxon>Acetobacterales</taxon>
        <taxon>Acetobacteraceae</taxon>
        <taxon>Komagataeibacter</taxon>
    </lineage>
</organism>
<dbReference type="Pfam" id="PF04542">
    <property type="entry name" value="Sigma70_r2"/>
    <property type="match status" value="1"/>
</dbReference>
<evidence type="ECO:0000256" key="2">
    <source>
        <dbReference type="ARBA" id="ARBA00023015"/>
    </source>
</evidence>
<dbReference type="SUPFAM" id="SSF88659">
    <property type="entry name" value="Sigma3 and sigma4 domains of RNA polymerase sigma factors"/>
    <property type="match status" value="1"/>
</dbReference>